<dbReference type="EMBL" id="RAQJ01000003">
    <property type="protein sequence ID" value="RKE94798.1"/>
    <property type="molecule type" value="Genomic_DNA"/>
</dbReference>
<evidence type="ECO:0000256" key="1">
    <source>
        <dbReference type="ARBA" id="ARBA00023015"/>
    </source>
</evidence>
<evidence type="ECO:0000256" key="2">
    <source>
        <dbReference type="ARBA" id="ARBA00023125"/>
    </source>
</evidence>
<name>A0A420DKT1_9FLAO</name>
<evidence type="ECO:0000259" key="4">
    <source>
        <dbReference type="PROSITE" id="PS01124"/>
    </source>
</evidence>
<dbReference type="InterPro" id="IPR009057">
    <property type="entry name" value="Homeodomain-like_sf"/>
</dbReference>
<dbReference type="OrthoDB" id="4480133at2"/>
<feature type="domain" description="HTH araC/xylS-type" evidence="4">
    <location>
        <begin position="203"/>
        <end position="290"/>
    </location>
</feature>
<evidence type="ECO:0000313" key="5">
    <source>
        <dbReference type="EMBL" id="RKE94798.1"/>
    </source>
</evidence>
<sequence length="290" mass="33945">MNTFQNGILNISKQNNSSDSFGENKFIISCFKQYSSSIEDSNISIKMVLNGIEYYKLNGKSYKVDTSKFLVVNRQSKVDLTINDSKDVKGVCLYPSEILVNDVFRNYKYSQTKLLDNPFDKTEEFNLLEKTFGFNESRTGKYLTNNIHHILIKHKRQEAIDFESFYIEMIECLIQDQIEINGKLNKLTSIRKTTKEELFRRVSSAKDFIEDNYSKKINLNELAQNAYLSKYHFSRSFKAIYQVSPYQYLLKLRINKAQELLKKEYSISQINDIIGFSDERNLRKALFKAS</sequence>
<evidence type="ECO:0000256" key="3">
    <source>
        <dbReference type="ARBA" id="ARBA00023163"/>
    </source>
</evidence>
<keyword evidence="2 5" id="KW-0238">DNA-binding</keyword>
<organism evidence="5 6">
    <name type="scientific">Ichthyenterobacterium magnum</name>
    <dbReference type="NCBI Taxonomy" id="1230530"/>
    <lineage>
        <taxon>Bacteria</taxon>
        <taxon>Pseudomonadati</taxon>
        <taxon>Bacteroidota</taxon>
        <taxon>Flavobacteriia</taxon>
        <taxon>Flavobacteriales</taxon>
        <taxon>Flavobacteriaceae</taxon>
        <taxon>Ichthyenterobacterium</taxon>
    </lineage>
</organism>
<comment type="caution">
    <text evidence="5">The sequence shown here is derived from an EMBL/GenBank/DDBJ whole genome shotgun (WGS) entry which is preliminary data.</text>
</comment>
<dbReference type="AlphaFoldDB" id="A0A420DKT1"/>
<proteinExistence type="predicted"/>
<dbReference type="GO" id="GO:0003700">
    <property type="term" value="F:DNA-binding transcription factor activity"/>
    <property type="evidence" value="ECO:0007669"/>
    <property type="project" value="InterPro"/>
</dbReference>
<dbReference type="SUPFAM" id="SSF46689">
    <property type="entry name" value="Homeodomain-like"/>
    <property type="match status" value="1"/>
</dbReference>
<dbReference type="SMART" id="SM00342">
    <property type="entry name" value="HTH_ARAC"/>
    <property type="match status" value="1"/>
</dbReference>
<keyword evidence="3" id="KW-0804">Transcription</keyword>
<gene>
    <name evidence="5" type="ORF">BXY80_1810</name>
</gene>
<dbReference type="Gene3D" id="1.10.10.60">
    <property type="entry name" value="Homeodomain-like"/>
    <property type="match status" value="2"/>
</dbReference>
<keyword evidence="1" id="KW-0805">Transcription regulation</keyword>
<keyword evidence="6" id="KW-1185">Reference proteome</keyword>
<dbReference type="PANTHER" id="PTHR43280">
    <property type="entry name" value="ARAC-FAMILY TRANSCRIPTIONAL REGULATOR"/>
    <property type="match status" value="1"/>
</dbReference>
<dbReference type="InterPro" id="IPR018060">
    <property type="entry name" value="HTH_AraC"/>
</dbReference>
<evidence type="ECO:0000313" key="6">
    <source>
        <dbReference type="Proteomes" id="UP000284892"/>
    </source>
</evidence>
<reference evidence="5 6" key="1">
    <citation type="submission" date="2018-09" db="EMBL/GenBank/DDBJ databases">
        <title>Genomic Encyclopedia of Archaeal and Bacterial Type Strains, Phase II (KMG-II): from individual species to whole genera.</title>
        <authorList>
            <person name="Goeker M."/>
        </authorList>
    </citation>
    <scope>NUCLEOTIDE SEQUENCE [LARGE SCALE GENOMIC DNA]</scope>
    <source>
        <strain evidence="5 6">DSM 26283</strain>
    </source>
</reference>
<dbReference type="PANTHER" id="PTHR43280:SF28">
    <property type="entry name" value="HTH-TYPE TRANSCRIPTIONAL ACTIVATOR RHAS"/>
    <property type="match status" value="1"/>
</dbReference>
<dbReference type="PROSITE" id="PS01124">
    <property type="entry name" value="HTH_ARAC_FAMILY_2"/>
    <property type="match status" value="1"/>
</dbReference>
<dbReference type="RefSeq" id="WP_120201134.1">
    <property type="nucleotide sequence ID" value="NZ_RAQJ01000003.1"/>
</dbReference>
<dbReference type="Proteomes" id="UP000284892">
    <property type="component" value="Unassembled WGS sequence"/>
</dbReference>
<dbReference type="GO" id="GO:0043565">
    <property type="term" value="F:sequence-specific DNA binding"/>
    <property type="evidence" value="ECO:0007669"/>
    <property type="project" value="InterPro"/>
</dbReference>
<protein>
    <submittedName>
        <fullName evidence="5">AraC-like DNA-binding protein</fullName>
    </submittedName>
</protein>
<accession>A0A420DKT1</accession>
<dbReference type="Pfam" id="PF12833">
    <property type="entry name" value="HTH_18"/>
    <property type="match status" value="1"/>
</dbReference>